<dbReference type="GO" id="GO:0005737">
    <property type="term" value="C:cytoplasm"/>
    <property type="evidence" value="ECO:0007669"/>
    <property type="project" value="TreeGrafter"/>
</dbReference>
<evidence type="ECO:0000256" key="2">
    <source>
        <dbReference type="ARBA" id="ARBA00023315"/>
    </source>
</evidence>
<evidence type="ECO:0000313" key="4">
    <source>
        <dbReference type="EMBL" id="HDP78086.1"/>
    </source>
</evidence>
<dbReference type="GO" id="GO:0008080">
    <property type="term" value="F:N-acetyltransferase activity"/>
    <property type="evidence" value="ECO:0007669"/>
    <property type="project" value="InterPro"/>
</dbReference>
<dbReference type="InterPro" id="IPR016181">
    <property type="entry name" value="Acyl_CoA_acyltransferase"/>
</dbReference>
<accession>A0A7C1H6R2</accession>
<evidence type="ECO:0000256" key="1">
    <source>
        <dbReference type="ARBA" id="ARBA00022679"/>
    </source>
</evidence>
<dbReference type="PROSITE" id="PS51186">
    <property type="entry name" value="GNAT"/>
    <property type="match status" value="1"/>
</dbReference>
<dbReference type="Gene3D" id="3.40.630.30">
    <property type="match status" value="1"/>
</dbReference>
<feature type="domain" description="N-acetyltransferase" evidence="3">
    <location>
        <begin position="127"/>
        <end position="259"/>
    </location>
</feature>
<dbReference type="InterPro" id="IPR000182">
    <property type="entry name" value="GNAT_dom"/>
</dbReference>
<dbReference type="PANTHER" id="PTHR43626:SF4">
    <property type="entry name" value="GCN5-RELATED N-ACETYLTRANSFERASE 2, CHLOROPLASTIC"/>
    <property type="match status" value="1"/>
</dbReference>
<keyword evidence="1" id="KW-0808">Transferase</keyword>
<dbReference type="InterPro" id="IPR027365">
    <property type="entry name" value="GNAT_acetyltra_YdfB-like"/>
</dbReference>
<reference evidence="4" key="1">
    <citation type="journal article" date="2020" name="mSystems">
        <title>Genome- and Community-Level Interaction Insights into Carbon Utilization and Element Cycling Functions of Hydrothermarchaeota in Hydrothermal Sediment.</title>
        <authorList>
            <person name="Zhou Z."/>
            <person name="Liu Y."/>
            <person name="Xu W."/>
            <person name="Pan J."/>
            <person name="Luo Z.H."/>
            <person name="Li M."/>
        </authorList>
    </citation>
    <scope>NUCLEOTIDE SEQUENCE [LARGE SCALE GENOMIC DNA]</scope>
    <source>
        <strain evidence="4">SpSt-1179</strain>
    </source>
</reference>
<dbReference type="PANTHER" id="PTHR43626">
    <property type="entry name" value="ACYL-COA N-ACYLTRANSFERASE"/>
    <property type="match status" value="1"/>
</dbReference>
<organism evidence="4">
    <name type="scientific">Mesotoga infera</name>
    <dbReference type="NCBI Taxonomy" id="1236046"/>
    <lineage>
        <taxon>Bacteria</taxon>
        <taxon>Thermotogati</taxon>
        <taxon>Thermotogota</taxon>
        <taxon>Thermotogae</taxon>
        <taxon>Kosmotogales</taxon>
        <taxon>Kosmotogaceae</taxon>
        <taxon>Mesotoga</taxon>
    </lineage>
</organism>
<dbReference type="EMBL" id="DSBT01000225">
    <property type="protein sequence ID" value="HDP78086.1"/>
    <property type="molecule type" value="Genomic_DNA"/>
</dbReference>
<evidence type="ECO:0000259" key="3">
    <source>
        <dbReference type="PROSITE" id="PS51186"/>
    </source>
</evidence>
<comment type="caution">
    <text evidence="4">The sequence shown here is derived from an EMBL/GenBank/DDBJ whole genome shotgun (WGS) entry which is preliminary data.</text>
</comment>
<protein>
    <submittedName>
        <fullName evidence="4">GNAT family N-acetyltransferase</fullName>
    </submittedName>
</protein>
<dbReference type="SUPFAM" id="SSF55729">
    <property type="entry name" value="Acyl-CoA N-acyltransferases (Nat)"/>
    <property type="match status" value="1"/>
</dbReference>
<dbReference type="AlphaFoldDB" id="A0A7C1H6R2"/>
<sequence>MKKIQGSEWKRLLPFLYKNKEFNMFIIGDIENTSPDSEHLEIFLEGNFECPDGILLRYYKFFVLADTCRMNFKEAAEIIRGYEEAMMLSGTVGGIDAISPHLGGLIKEEDMLHFAVLKEPSLIDPTHKVRRATMKDALKLLAFVSSIEEFHATEEESFMATLRDGSTRRYIIEDRSEIVATAASTSESSDMAMIIGVATRKDCRGQGYGSEVVSKLCGDLMAEGRTPCLLYDNPAAGRIYNRLGFREIGKLKTLRFKRL</sequence>
<dbReference type="Proteomes" id="UP000886198">
    <property type="component" value="Unassembled WGS sequence"/>
</dbReference>
<gene>
    <name evidence="4" type="ORF">ENN47_07875</name>
</gene>
<keyword evidence="2" id="KW-0012">Acyltransferase</keyword>
<proteinExistence type="predicted"/>
<dbReference type="InterPro" id="IPR045039">
    <property type="entry name" value="NSI-like"/>
</dbReference>
<name>A0A7C1H6R2_9BACT</name>
<dbReference type="CDD" id="cd04301">
    <property type="entry name" value="NAT_SF"/>
    <property type="match status" value="1"/>
</dbReference>
<dbReference type="Pfam" id="PF12746">
    <property type="entry name" value="GNAT_acetyltran"/>
    <property type="match status" value="1"/>
</dbReference>